<feature type="transmembrane region" description="Helical" evidence="3">
    <location>
        <begin position="414"/>
        <end position="438"/>
    </location>
</feature>
<feature type="transmembrane region" description="Helical" evidence="3">
    <location>
        <begin position="172"/>
        <end position="192"/>
    </location>
</feature>
<dbReference type="GO" id="GO:0022857">
    <property type="term" value="F:transmembrane transporter activity"/>
    <property type="evidence" value="ECO:0007669"/>
    <property type="project" value="InterPro"/>
</dbReference>
<feature type="transmembrane region" description="Helical" evidence="3">
    <location>
        <begin position="264"/>
        <end position="287"/>
    </location>
</feature>
<feature type="transmembrane region" description="Helical" evidence="3">
    <location>
        <begin position="86"/>
        <end position="107"/>
    </location>
</feature>
<comment type="subcellular location">
    <subcellularLocation>
        <location evidence="1">Membrane</location>
        <topology evidence="1">Multi-pass membrane protein</topology>
    </subcellularLocation>
</comment>
<proteinExistence type="inferred from homology"/>
<feature type="transmembrane region" description="Helical" evidence="3">
    <location>
        <begin position="137"/>
        <end position="160"/>
    </location>
</feature>
<organism evidence="5 6">
    <name type="scientific">Ramularia collo-cygni</name>
    <dbReference type="NCBI Taxonomy" id="112498"/>
    <lineage>
        <taxon>Eukaryota</taxon>
        <taxon>Fungi</taxon>
        <taxon>Dikarya</taxon>
        <taxon>Ascomycota</taxon>
        <taxon>Pezizomycotina</taxon>
        <taxon>Dothideomycetes</taxon>
        <taxon>Dothideomycetidae</taxon>
        <taxon>Mycosphaerellales</taxon>
        <taxon>Mycosphaerellaceae</taxon>
        <taxon>Ramularia</taxon>
    </lineage>
</organism>
<dbReference type="PANTHER" id="PTHR11360:SF250">
    <property type="entry name" value="MFS-TYPE TRANSPORTER AFUA_1G00970"/>
    <property type="match status" value="1"/>
</dbReference>
<accession>A0A2D3UUJ2</accession>
<dbReference type="GeneID" id="35597670"/>
<feature type="transmembrane region" description="Helical" evidence="3">
    <location>
        <begin position="204"/>
        <end position="226"/>
    </location>
</feature>
<gene>
    <name evidence="5" type="ORF">RCC_02454</name>
</gene>
<dbReference type="EMBL" id="FJUY01000003">
    <property type="protein sequence ID" value="CZT16620.1"/>
    <property type="molecule type" value="Genomic_DNA"/>
</dbReference>
<dbReference type="Gene3D" id="1.20.1250.20">
    <property type="entry name" value="MFS general substrate transporter like domains"/>
    <property type="match status" value="1"/>
</dbReference>
<evidence type="ECO:0000256" key="3">
    <source>
        <dbReference type="SAM" id="Phobius"/>
    </source>
</evidence>
<keyword evidence="6" id="KW-1185">Reference proteome</keyword>
<dbReference type="PANTHER" id="PTHR11360">
    <property type="entry name" value="MONOCARBOXYLATE TRANSPORTER"/>
    <property type="match status" value="1"/>
</dbReference>
<dbReference type="InterPro" id="IPR036259">
    <property type="entry name" value="MFS_trans_sf"/>
</dbReference>
<protein>
    <submittedName>
        <fullName evidence="5">Related to monocarboxylate transporter</fullName>
    </submittedName>
</protein>
<keyword evidence="3" id="KW-0812">Transmembrane</keyword>
<dbReference type="InterPro" id="IPR050327">
    <property type="entry name" value="Proton-linked_MCT"/>
</dbReference>
<evidence type="ECO:0000256" key="1">
    <source>
        <dbReference type="ARBA" id="ARBA00004141"/>
    </source>
</evidence>
<feature type="transmembrane region" description="Helical" evidence="3">
    <location>
        <begin position="354"/>
        <end position="380"/>
    </location>
</feature>
<dbReference type="OrthoDB" id="5667at2759"/>
<feature type="transmembrane region" description="Helical" evidence="3">
    <location>
        <begin position="114"/>
        <end position="131"/>
    </location>
</feature>
<comment type="similarity">
    <text evidence="2">Belongs to the major facilitator superfamily. Monocarboxylate porter (TC 2.A.1.13) family.</text>
</comment>
<dbReference type="PROSITE" id="PS50850">
    <property type="entry name" value="MFS"/>
    <property type="match status" value="1"/>
</dbReference>
<feature type="transmembrane region" description="Helical" evidence="3">
    <location>
        <begin position="46"/>
        <end position="66"/>
    </location>
</feature>
<dbReference type="InterPro" id="IPR011701">
    <property type="entry name" value="MFS"/>
</dbReference>
<reference evidence="5 6" key="1">
    <citation type="submission" date="2016-03" db="EMBL/GenBank/DDBJ databases">
        <authorList>
            <person name="Ploux O."/>
        </authorList>
    </citation>
    <scope>NUCLEOTIDE SEQUENCE [LARGE SCALE GENOMIC DNA]</scope>
    <source>
        <strain evidence="5 6">URUG2</strain>
    </source>
</reference>
<dbReference type="InterPro" id="IPR020846">
    <property type="entry name" value="MFS_dom"/>
</dbReference>
<evidence type="ECO:0000313" key="6">
    <source>
        <dbReference type="Proteomes" id="UP000225277"/>
    </source>
</evidence>
<evidence type="ECO:0000259" key="4">
    <source>
        <dbReference type="PROSITE" id="PS50850"/>
    </source>
</evidence>
<dbReference type="GO" id="GO:0016020">
    <property type="term" value="C:membrane"/>
    <property type="evidence" value="ECO:0007669"/>
    <property type="project" value="UniProtKB-SubCell"/>
</dbReference>
<dbReference type="Pfam" id="PF07690">
    <property type="entry name" value="MFS_1"/>
    <property type="match status" value="1"/>
</dbReference>
<dbReference type="AlphaFoldDB" id="A0A2D3UUJ2"/>
<evidence type="ECO:0000256" key="2">
    <source>
        <dbReference type="ARBA" id="ARBA00006727"/>
    </source>
</evidence>
<feature type="transmembrane region" description="Helical" evidence="3">
    <location>
        <begin position="387"/>
        <end position="408"/>
    </location>
</feature>
<sequence>MYRDKHVTDADSRPQEAASEVSLRSALALADSRPQEEASEVSLRSALALAGSFLGYFCTVGFVNAYGVFQQYYTAHYLPTYSNFQISWIGSFQAFMVFACAPLAGVLSDRYGPTIPILIGSICQIVAVFMTSLCHEYYQLFLAQAVLLGAGMSLIAIATTTMVPLYFARNRAFAQGVSVSGSSLGGVLWPIALDRMLNKDGISFGWTMRIVGFIMTPLLALTIVFVRRPRVTVTTTDITLAESGDVRQQPKAKKKDLSSLKQPTFILLCCGLAVTYLGFFAPIFYVSIYATHLGFSENFAFYTVSILNAGSLFGRILPGPLADKYGQFNALMISAVISGLVVFCWTEATSKAGLIIWTFAYGFTSGAILSLQLACATVFVSPDCAGAAVGLALGSVSLTGLFGTPIAGQLVGKGYVALSCFAAATLMVGGFLIGAARFMRNRGLFAKV</sequence>
<keyword evidence="3" id="KW-0472">Membrane</keyword>
<feature type="transmembrane region" description="Helical" evidence="3">
    <location>
        <begin position="329"/>
        <end position="348"/>
    </location>
</feature>
<name>A0A2D3UUJ2_9PEZI</name>
<dbReference type="Proteomes" id="UP000225277">
    <property type="component" value="Unassembled WGS sequence"/>
</dbReference>
<evidence type="ECO:0000313" key="5">
    <source>
        <dbReference type="EMBL" id="CZT16620.1"/>
    </source>
</evidence>
<dbReference type="SUPFAM" id="SSF103473">
    <property type="entry name" value="MFS general substrate transporter"/>
    <property type="match status" value="1"/>
</dbReference>
<feature type="domain" description="Major facilitator superfamily (MFS) profile" evidence="4">
    <location>
        <begin position="44"/>
        <end position="437"/>
    </location>
</feature>
<keyword evidence="3" id="KW-1133">Transmembrane helix</keyword>
<dbReference type="RefSeq" id="XP_023623513.1">
    <property type="nucleotide sequence ID" value="XM_023767745.1"/>
</dbReference>
<dbReference type="CDD" id="cd17352">
    <property type="entry name" value="MFS_MCT_SLC16"/>
    <property type="match status" value="1"/>
</dbReference>